<comment type="caution">
    <text evidence="1">The sequence shown here is derived from an EMBL/GenBank/DDBJ whole genome shotgun (WGS) entry which is preliminary data.</text>
</comment>
<reference evidence="1 2" key="1">
    <citation type="submission" date="2018-05" db="EMBL/GenBank/DDBJ databases">
        <title>Genomic Encyclopedia of Type Strains, Phase IV (KMG-IV): sequencing the most valuable type-strain genomes for metagenomic binning, comparative biology and taxonomic classification.</title>
        <authorList>
            <person name="Goeker M."/>
        </authorList>
    </citation>
    <scope>NUCLEOTIDE SEQUENCE [LARGE SCALE GENOMIC DNA]</scope>
    <source>
        <strain evidence="1 2">DSM 2626</strain>
    </source>
</reference>
<protein>
    <submittedName>
        <fullName evidence="1">Uncharacterized protein</fullName>
    </submittedName>
</protein>
<evidence type="ECO:0000313" key="1">
    <source>
        <dbReference type="EMBL" id="PWJ87946.1"/>
    </source>
</evidence>
<dbReference type="AlphaFoldDB" id="A0A8E3B2N5"/>
<organism evidence="1 2">
    <name type="scientific">Rhizobium loti</name>
    <name type="common">Mesorhizobium loti</name>
    <dbReference type="NCBI Taxonomy" id="381"/>
    <lineage>
        <taxon>Bacteria</taxon>
        <taxon>Pseudomonadati</taxon>
        <taxon>Pseudomonadota</taxon>
        <taxon>Alphaproteobacteria</taxon>
        <taxon>Hyphomicrobiales</taxon>
        <taxon>Phyllobacteriaceae</taxon>
        <taxon>Mesorhizobium</taxon>
    </lineage>
</organism>
<name>A0A8E3B2N5_RHILI</name>
<dbReference type="GeneID" id="61056674"/>
<evidence type="ECO:0000313" key="2">
    <source>
        <dbReference type="Proteomes" id="UP000245631"/>
    </source>
</evidence>
<gene>
    <name evidence="1" type="ORF">C8D77_11335</name>
</gene>
<dbReference type="EMBL" id="QGGH01000013">
    <property type="protein sequence ID" value="PWJ87946.1"/>
    <property type="molecule type" value="Genomic_DNA"/>
</dbReference>
<dbReference type="Proteomes" id="UP000245631">
    <property type="component" value="Unassembled WGS sequence"/>
</dbReference>
<dbReference type="RefSeq" id="WP_164548595.1">
    <property type="nucleotide sequence ID" value="NZ_QGGH01000013.1"/>
</dbReference>
<proteinExistence type="predicted"/>
<accession>A0A8E3B2N5</accession>
<sequence>MAKFRFETVEFGKTKTFDESLASADLASPRAIEIARAALMATPSGCSIRVYRFRTR</sequence>